<dbReference type="PANTHER" id="PTHR30572">
    <property type="entry name" value="MEMBRANE COMPONENT OF TRANSPORTER-RELATED"/>
    <property type="match status" value="1"/>
</dbReference>
<evidence type="ECO:0000259" key="8">
    <source>
        <dbReference type="Pfam" id="PF12704"/>
    </source>
</evidence>
<feature type="transmembrane region" description="Helical" evidence="6">
    <location>
        <begin position="773"/>
        <end position="798"/>
    </location>
</feature>
<feature type="domain" description="MacB-like periplasmic core" evidence="8">
    <location>
        <begin position="20"/>
        <end position="243"/>
    </location>
</feature>
<keyword evidence="10" id="KW-1185">Reference proteome</keyword>
<feature type="transmembrane region" description="Helical" evidence="6">
    <location>
        <begin position="430"/>
        <end position="451"/>
    </location>
</feature>
<accession>A0A4S8HI14</accession>
<dbReference type="InterPro" id="IPR050250">
    <property type="entry name" value="Macrolide_Exporter_MacB"/>
</dbReference>
<feature type="transmembrane region" description="Helical" evidence="6">
    <location>
        <begin position="342"/>
        <end position="361"/>
    </location>
</feature>
<dbReference type="InterPro" id="IPR025857">
    <property type="entry name" value="MacB_PCD"/>
</dbReference>
<dbReference type="PANTHER" id="PTHR30572:SF18">
    <property type="entry name" value="ABC-TYPE MACROLIDE FAMILY EXPORT SYSTEM PERMEASE COMPONENT 2"/>
    <property type="match status" value="1"/>
</dbReference>
<feature type="domain" description="ABC3 transporter permease C-terminal" evidence="7">
    <location>
        <begin position="293"/>
        <end position="409"/>
    </location>
</feature>
<dbReference type="Pfam" id="PF12704">
    <property type="entry name" value="MacB_PCD"/>
    <property type="match status" value="1"/>
</dbReference>
<comment type="caution">
    <text evidence="9">The sequence shown here is derived from an EMBL/GenBank/DDBJ whole genome shotgun (WGS) entry which is preliminary data.</text>
</comment>
<gene>
    <name evidence="9" type="ORF">FAM09_22910</name>
</gene>
<keyword evidence="2" id="KW-1003">Cell membrane</keyword>
<evidence type="ECO:0000313" key="9">
    <source>
        <dbReference type="EMBL" id="THU34848.1"/>
    </source>
</evidence>
<evidence type="ECO:0000313" key="10">
    <source>
        <dbReference type="Proteomes" id="UP000306918"/>
    </source>
</evidence>
<evidence type="ECO:0000256" key="1">
    <source>
        <dbReference type="ARBA" id="ARBA00004651"/>
    </source>
</evidence>
<evidence type="ECO:0000256" key="6">
    <source>
        <dbReference type="SAM" id="Phobius"/>
    </source>
</evidence>
<reference evidence="9 10" key="1">
    <citation type="submission" date="2019-04" db="EMBL/GenBank/DDBJ databases">
        <title>Niastella caeni sp. nov., isolated from activated sludge.</title>
        <authorList>
            <person name="Sheng M."/>
        </authorList>
    </citation>
    <scope>NUCLEOTIDE SEQUENCE [LARGE SCALE GENOMIC DNA]</scope>
    <source>
        <strain evidence="9 10">HX-2-15</strain>
    </source>
</reference>
<dbReference type="EMBL" id="STFF01000007">
    <property type="protein sequence ID" value="THU34848.1"/>
    <property type="molecule type" value="Genomic_DNA"/>
</dbReference>
<evidence type="ECO:0000256" key="5">
    <source>
        <dbReference type="ARBA" id="ARBA00023136"/>
    </source>
</evidence>
<sequence>MLRNYLKIAFRNLFNNKAYSLINLFGLTTGLICFWLIGLYIFDELTFDSFHKDAGRIYRIIEHKTSATGKESKIAGVAWNISDRIKKEFPAVDNACRLTVFGRSPIINDENRNTFYEDYYAADAAFLNVLDFPMVQGDRTTALKAPYTVVVSDEMALKLFGSKNIVGKVIRTNREGTPYTITGVMHIPKNSHLDFNLLFSEATSITSSNDFRNFTTSDWSSNTFATYIKIKAGQSAPGIASGINKLVATNRFANADKSSFTLQPLKDIHFYSSGIDRTPGPGSNIMYMYVFALVGIFVLLIACINYVNLTTALFSTRSKEIAVRKVSGADQKNLVSQFITEALLLTLIAQVLALICVKLLLPAFNAFTEKQLSLGTSTNIRIWLGILLITLLVGLLAGIYPAFYQARLKPFLLLKNKIQVAKGHLSFRRVLVIVQFSLSIIMIIVTLVVYLQLKYIGKKDLGFKKDQLVVVDINSRAVRNGAERIKTEYARLAGVKSVCVTSRVPGEWKTLPKVKLQKSGSQAPENETMYYIAADDQFLRTYNVGLQHGRNFMQAEGDSTALLVNEAAAHMLGIKEPGEQPVDVSGIQFSGEFTAFVRPMQLRIVGIVKDFNFQSLREPLAPMVIGYKNNPIHAIDYFTAKVAAGNMRKTIKQMETVLHQVDPDHLFEYNFLDKQWELFYREDQKRQVIFLSVTCMTILIACLGLFGLVTFAARQRTKEIGIRKVLGASVSHVVMLLSKDFLKLVLIASLVAFPVAGWAMYKWLQDFAYRIHLSIWLFVGAGLLAALIALCTISFQAIKAALSNPVKALRSE</sequence>
<evidence type="ECO:0000256" key="2">
    <source>
        <dbReference type="ARBA" id="ARBA00022475"/>
    </source>
</evidence>
<feature type="domain" description="ABC3 transporter permease C-terminal" evidence="7">
    <location>
        <begin position="693"/>
        <end position="801"/>
    </location>
</feature>
<keyword evidence="4 6" id="KW-1133">Transmembrane helix</keyword>
<evidence type="ECO:0000256" key="3">
    <source>
        <dbReference type="ARBA" id="ARBA00022692"/>
    </source>
</evidence>
<feature type="transmembrane region" description="Helical" evidence="6">
    <location>
        <begin position="20"/>
        <end position="42"/>
    </location>
</feature>
<dbReference type="GO" id="GO:0022857">
    <property type="term" value="F:transmembrane transporter activity"/>
    <property type="evidence" value="ECO:0007669"/>
    <property type="project" value="TreeGrafter"/>
</dbReference>
<keyword evidence="5 6" id="KW-0472">Membrane</keyword>
<comment type="subcellular location">
    <subcellularLocation>
        <location evidence="1">Cell membrane</location>
        <topology evidence="1">Multi-pass membrane protein</topology>
    </subcellularLocation>
</comment>
<feature type="transmembrane region" description="Helical" evidence="6">
    <location>
        <begin position="382"/>
        <end position="403"/>
    </location>
</feature>
<evidence type="ECO:0000256" key="4">
    <source>
        <dbReference type="ARBA" id="ARBA00022989"/>
    </source>
</evidence>
<dbReference type="Proteomes" id="UP000306918">
    <property type="component" value="Unassembled WGS sequence"/>
</dbReference>
<organism evidence="9 10">
    <name type="scientific">Niastella caeni</name>
    <dbReference type="NCBI Taxonomy" id="2569763"/>
    <lineage>
        <taxon>Bacteria</taxon>
        <taxon>Pseudomonadati</taxon>
        <taxon>Bacteroidota</taxon>
        <taxon>Chitinophagia</taxon>
        <taxon>Chitinophagales</taxon>
        <taxon>Chitinophagaceae</taxon>
        <taxon>Niastella</taxon>
    </lineage>
</organism>
<dbReference type="GO" id="GO:0005886">
    <property type="term" value="C:plasma membrane"/>
    <property type="evidence" value="ECO:0007669"/>
    <property type="project" value="UniProtKB-SubCell"/>
</dbReference>
<keyword evidence="3 6" id="KW-0812">Transmembrane</keyword>
<dbReference type="Pfam" id="PF02687">
    <property type="entry name" value="FtsX"/>
    <property type="match status" value="2"/>
</dbReference>
<protein>
    <submittedName>
        <fullName evidence="9">FtsX-like permease family protein</fullName>
    </submittedName>
</protein>
<dbReference type="AlphaFoldDB" id="A0A4S8HI14"/>
<name>A0A4S8HI14_9BACT</name>
<dbReference type="InterPro" id="IPR003838">
    <property type="entry name" value="ABC3_permease_C"/>
</dbReference>
<proteinExistence type="predicted"/>
<evidence type="ECO:0000259" key="7">
    <source>
        <dbReference type="Pfam" id="PF02687"/>
    </source>
</evidence>
<feature type="transmembrane region" description="Helical" evidence="6">
    <location>
        <begin position="286"/>
        <end position="307"/>
    </location>
</feature>
<feature type="transmembrane region" description="Helical" evidence="6">
    <location>
        <begin position="741"/>
        <end position="761"/>
    </location>
</feature>
<dbReference type="OrthoDB" id="5933722at2"/>
<feature type="transmembrane region" description="Helical" evidence="6">
    <location>
        <begin position="688"/>
        <end position="713"/>
    </location>
</feature>